<proteinExistence type="predicted"/>
<evidence type="ECO:0000256" key="4">
    <source>
        <dbReference type="SAM" id="MobiDB-lite"/>
    </source>
</evidence>
<feature type="domain" description="Xylanolytic transcriptional activator regulatory" evidence="5">
    <location>
        <begin position="173"/>
        <end position="246"/>
    </location>
</feature>
<feature type="compositionally biased region" description="Gly residues" evidence="4">
    <location>
        <begin position="539"/>
        <end position="550"/>
    </location>
</feature>
<evidence type="ECO:0000259" key="5">
    <source>
        <dbReference type="SMART" id="SM00906"/>
    </source>
</evidence>
<keyword evidence="3" id="KW-0539">Nucleus</keyword>
<dbReference type="PANTHER" id="PTHR47424:SF15">
    <property type="entry name" value="ZN(II)2CYS6 TRANSCRIPTION FACTOR (EUROFUNG)"/>
    <property type="match status" value="1"/>
</dbReference>
<organism evidence="6 7">
    <name type="scientific">Saccharata proteae CBS 121410</name>
    <dbReference type="NCBI Taxonomy" id="1314787"/>
    <lineage>
        <taxon>Eukaryota</taxon>
        <taxon>Fungi</taxon>
        <taxon>Dikarya</taxon>
        <taxon>Ascomycota</taxon>
        <taxon>Pezizomycotina</taxon>
        <taxon>Dothideomycetes</taxon>
        <taxon>Dothideomycetes incertae sedis</taxon>
        <taxon>Botryosphaeriales</taxon>
        <taxon>Saccharataceae</taxon>
        <taxon>Saccharata</taxon>
    </lineage>
</organism>
<dbReference type="Proteomes" id="UP000799776">
    <property type="component" value="Unassembled WGS sequence"/>
</dbReference>
<dbReference type="Pfam" id="PF04082">
    <property type="entry name" value="Fungal_trans"/>
    <property type="match status" value="1"/>
</dbReference>
<dbReference type="CDD" id="cd12148">
    <property type="entry name" value="fungal_TF_MHR"/>
    <property type="match status" value="1"/>
</dbReference>
<reference evidence="6" key="1">
    <citation type="journal article" date="2020" name="Stud. Mycol.">
        <title>101 Dothideomycetes genomes: a test case for predicting lifestyles and emergence of pathogens.</title>
        <authorList>
            <person name="Haridas S."/>
            <person name="Albert R."/>
            <person name="Binder M."/>
            <person name="Bloem J."/>
            <person name="Labutti K."/>
            <person name="Salamov A."/>
            <person name="Andreopoulos B."/>
            <person name="Baker S."/>
            <person name="Barry K."/>
            <person name="Bills G."/>
            <person name="Bluhm B."/>
            <person name="Cannon C."/>
            <person name="Castanera R."/>
            <person name="Culley D."/>
            <person name="Daum C."/>
            <person name="Ezra D."/>
            <person name="Gonzalez J."/>
            <person name="Henrissat B."/>
            <person name="Kuo A."/>
            <person name="Liang C."/>
            <person name="Lipzen A."/>
            <person name="Lutzoni F."/>
            <person name="Magnuson J."/>
            <person name="Mondo S."/>
            <person name="Nolan M."/>
            <person name="Ohm R."/>
            <person name="Pangilinan J."/>
            <person name="Park H.-J."/>
            <person name="Ramirez L."/>
            <person name="Alfaro M."/>
            <person name="Sun H."/>
            <person name="Tritt A."/>
            <person name="Yoshinaga Y."/>
            <person name="Zwiers L.-H."/>
            <person name="Turgeon B."/>
            <person name="Goodwin S."/>
            <person name="Spatafora J."/>
            <person name="Crous P."/>
            <person name="Grigoriev I."/>
        </authorList>
    </citation>
    <scope>NUCLEOTIDE SEQUENCE</scope>
    <source>
        <strain evidence="6">CBS 121410</strain>
    </source>
</reference>
<evidence type="ECO:0000256" key="1">
    <source>
        <dbReference type="ARBA" id="ARBA00023015"/>
    </source>
</evidence>
<dbReference type="GO" id="GO:0005634">
    <property type="term" value="C:nucleus"/>
    <property type="evidence" value="ECO:0007669"/>
    <property type="project" value="TreeGrafter"/>
</dbReference>
<evidence type="ECO:0000256" key="2">
    <source>
        <dbReference type="ARBA" id="ARBA00023163"/>
    </source>
</evidence>
<dbReference type="GO" id="GO:0000981">
    <property type="term" value="F:DNA-binding transcription factor activity, RNA polymerase II-specific"/>
    <property type="evidence" value="ECO:0007669"/>
    <property type="project" value="TreeGrafter"/>
</dbReference>
<dbReference type="GO" id="GO:0006351">
    <property type="term" value="P:DNA-templated transcription"/>
    <property type="evidence" value="ECO:0007669"/>
    <property type="project" value="InterPro"/>
</dbReference>
<dbReference type="GO" id="GO:0008270">
    <property type="term" value="F:zinc ion binding"/>
    <property type="evidence" value="ECO:0007669"/>
    <property type="project" value="InterPro"/>
</dbReference>
<dbReference type="OrthoDB" id="5296287at2759"/>
<keyword evidence="7" id="KW-1185">Reference proteome</keyword>
<evidence type="ECO:0000256" key="3">
    <source>
        <dbReference type="ARBA" id="ARBA00023242"/>
    </source>
</evidence>
<name>A0A9P4HRA6_9PEZI</name>
<gene>
    <name evidence="6" type="ORF">K490DRAFT_68633</name>
</gene>
<dbReference type="GO" id="GO:0000435">
    <property type="term" value="P:positive regulation of transcription from RNA polymerase II promoter by galactose"/>
    <property type="evidence" value="ECO:0007669"/>
    <property type="project" value="TreeGrafter"/>
</dbReference>
<dbReference type="PANTHER" id="PTHR47424">
    <property type="entry name" value="REGULATORY PROTEIN GAL4"/>
    <property type="match status" value="1"/>
</dbReference>
<dbReference type="GO" id="GO:0000978">
    <property type="term" value="F:RNA polymerase II cis-regulatory region sequence-specific DNA binding"/>
    <property type="evidence" value="ECO:0007669"/>
    <property type="project" value="TreeGrafter"/>
</dbReference>
<sequence>MRATHPHDQSPSCVLQLYYGSSSNFTFLSHVHAHLPSEEDSVGAEGPQEEVQNGNAWLDIYKYQGLAFGDSSDQRDTTITFLRAELAERFLQNYLKTAYHLFPFLSPEQLCHTFDKMYSTAGQDGNVEQSDRALILAALAIGACPTTHHHLRKALLFQYYAHCEFIEGRPNSAYLYLGTTVRKAFAAGLHKDASYDKQPSNKSGEAHRTCWSMLVYEIFICMTLGRPSSISQEDINLPLPEKTTFLSAAVRLCDIMRSTKQMYHSHHQGVSIAADLKAAHRIRQRLVSYYHRIREDLGVTIGGPFQVGDKTVFLIMLSYMYHYTMLLAFRPFLLLRAELKKRSRAQERCAEGEATPPFVSPPWLIDAGEHSVESARSIVVLSEAAFSSGLNAEGIYNHAFFLESASFVLILASLHDERSTPSRHVRFVHRAIAALRQMKSKEPILSIISALEKMLAKVETVSGSHNSLSSSNDNNTQQPQTTEAGSDIPRPLGPTNNEPDPRRESTMNTPTAATQEQPNVQTSDTPMPLTSPADYPFLGGFGSLGDGSSAGVGDEQTPGSLIMPEFEWPQMDWNFDLSNLDLESFVSVMGNDLGYP</sequence>
<feature type="compositionally biased region" description="Polar residues" evidence="4">
    <location>
        <begin position="506"/>
        <end position="525"/>
    </location>
</feature>
<feature type="compositionally biased region" description="Low complexity" evidence="4">
    <location>
        <begin position="463"/>
        <end position="475"/>
    </location>
</feature>
<accession>A0A9P4HRA6</accession>
<dbReference type="EMBL" id="ML978740">
    <property type="protein sequence ID" value="KAF2084514.1"/>
    <property type="molecule type" value="Genomic_DNA"/>
</dbReference>
<feature type="region of interest" description="Disordered" evidence="4">
    <location>
        <begin position="463"/>
        <end position="557"/>
    </location>
</feature>
<comment type="caution">
    <text evidence="6">The sequence shown here is derived from an EMBL/GenBank/DDBJ whole genome shotgun (WGS) entry which is preliminary data.</text>
</comment>
<evidence type="ECO:0000313" key="7">
    <source>
        <dbReference type="Proteomes" id="UP000799776"/>
    </source>
</evidence>
<dbReference type="InterPro" id="IPR051127">
    <property type="entry name" value="Fungal_SecMet_Regulators"/>
</dbReference>
<protein>
    <recommendedName>
        <fullName evidence="5">Xylanolytic transcriptional activator regulatory domain-containing protein</fullName>
    </recommendedName>
</protein>
<dbReference type="SMART" id="SM00906">
    <property type="entry name" value="Fungal_trans"/>
    <property type="match status" value="1"/>
</dbReference>
<keyword evidence="1" id="KW-0805">Transcription regulation</keyword>
<evidence type="ECO:0000313" key="6">
    <source>
        <dbReference type="EMBL" id="KAF2084514.1"/>
    </source>
</evidence>
<keyword evidence="2" id="KW-0804">Transcription</keyword>
<dbReference type="AlphaFoldDB" id="A0A9P4HRA6"/>
<dbReference type="InterPro" id="IPR007219">
    <property type="entry name" value="XnlR_reg_dom"/>
</dbReference>